<evidence type="ECO:0000256" key="1">
    <source>
        <dbReference type="SAM" id="SignalP"/>
    </source>
</evidence>
<geneLocation type="plasmid" evidence="3">
    <name>pDSM15236</name>
</geneLocation>
<protein>
    <submittedName>
        <fullName evidence="2">Allergen V5/TPX-1 related</fullName>
    </submittedName>
</protein>
<feature type="signal peptide" evidence="1">
    <location>
        <begin position="1"/>
        <end position="29"/>
    </location>
</feature>
<feature type="chain" id="PRO_5004200794" evidence="1">
    <location>
        <begin position="30"/>
        <end position="352"/>
    </location>
</feature>
<dbReference type="GO" id="GO:0016747">
    <property type="term" value="F:acyltransferase activity, transferring groups other than amino-acyl groups"/>
    <property type="evidence" value="ECO:0007669"/>
    <property type="project" value="InterPro"/>
</dbReference>
<evidence type="ECO:0000313" key="3">
    <source>
        <dbReference type="Proteomes" id="UP000008332"/>
    </source>
</evidence>
<dbReference type="Gene3D" id="3.40.33.10">
    <property type="entry name" value="CAP"/>
    <property type="match status" value="1"/>
</dbReference>
<keyword evidence="2" id="KW-0614">Plasmid</keyword>
<dbReference type="PROSITE" id="PS51257">
    <property type="entry name" value="PROKAR_LIPOPROTEIN"/>
    <property type="match status" value="1"/>
</dbReference>
<dbReference type="InterPro" id="IPR035940">
    <property type="entry name" value="CAP_sf"/>
</dbReference>
<dbReference type="HOGENOM" id="CLU_058967_1_0_4"/>
<dbReference type="InterPro" id="IPR020610">
    <property type="entry name" value="Thiolase_AS"/>
</dbReference>
<reference evidence="3" key="1">
    <citation type="submission" date="2006-02" db="EMBL/GenBank/DDBJ databases">
        <title>Complete sequence of plasmid 1 of Rhodoferax ferrireducens DSM 15236.</title>
        <authorList>
            <person name="Copeland A."/>
            <person name="Lucas S."/>
            <person name="Lapidus A."/>
            <person name="Barry K."/>
            <person name="Detter J.C."/>
            <person name="Glavina del Rio T."/>
            <person name="Hammon N."/>
            <person name="Israni S."/>
            <person name="Pitluck S."/>
            <person name="Brettin T."/>
            <person name="Bruce D."/>
            <person name="Han C."/>
            <person name="Tapia R."/>
            <person name="Gilna P."/>
            <person name="Kiss H."/>
            <person name="Schmutz J."/>
            <person name="Larimer F."/>
            <person name="Land M."/>
            <person name="Kyrpides N."/>
            <person name="Ivanova N."/>
            <person name="Richardson P."/>
        </authorList>
    </citation>
    <scope>NUCLEOTIDE SEQUENCE [LARGE SCALE GENOMIC DNA]</scope>
    <source>
        <strain evidence="3">ATCC BAA-621 / DSM 15236 / T118</strain>
        <plasmid evidence="3">Plasmid pDSM15236</plasmid>
    </source>
</reference>
<dbReference type="EMBL" id="CP000268">
    <property type="protein sequence ID" value="ABD72175.1"/>
    <property type="molecule type" value="Genomic_DNA"/>
</dbReference>
<dbReference type="CDD" id="cd05379">
    <property type="entry name" value="CAP_bacterial"/>
    <property type="match status" value="1"/>
</dbReference>
<dbReference type="AlphaFoldDB" id="Q21PX0"/>
<proteinExistence type="predicted"/>
<dbReference type="KEGG" id="rfr:Rfer_4490"/>
<dbReference type="eggNOG" id="COG2340">
    <property type="taxonomic scope" value="Bacteria"/>
</dbReference>
<keyword evidence="1" id="KW-0732">Signal</keyword>
<name>Q21PX0_ALBFT</name>
<dbReference type="PROSITE" id="PS00099">
    <property type="entry name" value="THIOLASE_3"/>
    <property type="match status" value="1"/>
</dbReference>
<keyword evidence="3" id="KW-1185">Reference proteome</keyword>
<gene>
    <name evidence="2" type="ordered locus">Rfer_4490</name>
</gene>
<dbReference type="OrthoDB" id="6654019at2"/>
<organism evidence="2 3">
    <name type="scientific">Albidiferax ferrireducens (strain ATCC BAA-621 / DSM 15236 / T118)</name>
    <name type="common">Rhodoferax ferrireducens</name>
    <dbReference type="NCBI Taxonomy" id="338969"/>
    <lineage>
        <taxon>Bacteria</taxon>
        <taxon>Pseudomonadati</taxon>
        <taxon>Pseudomonadota</taxon>
        <taxon>Betaproteobacteria</taxon>
        <taxon>Burkholderiales</taxon>
        <taxon>Comamonadaceae</taxon>
        <taxon>Rhodoferax</taxon>
    </lineage>
</organism>
<dbReference type="Proteomes" id="UP000008332">
    <property type="component" value="Plasmid unnamed1"/>
</dbReference>
<sequence precursor="true">MEMKKVLNHRSAVPMVGSVLMLAILSACGGGGGGTASTPTPTPTPEPTPVVVTSPIVTSVPPATYPVVSEELSAFNLLNAERSRCGFGLLAQNAALDTAARGHADWLLINNYTGHYQIAGTTGFTGLAPDDRLVASGYGTSGSFQSNAEAELDANGTKAGNGVTGIRRLLNAPYHMLEMIRGYRDVGVAVRDKLDVGISPNTRFVLNTSFGYKNSDGPQVAASGSVLTYPCDGSTGMVPSLTAESPNPVPGRNLGANPLGTSVGVKVDIGNTLVITSASMIKVSTGTPITLRAPVTAANDPNAIAGVSYFKNNEGFVSADAPLEANTQYQVTIAGTNGGTAFSRTFAFTTGQ</sequence>
<accession>Q21PX0</accession>
<evidence type="ECO:0000313" key="2">
    <source>
        <dbReference type="EMBL" id="ABD72175.1"/>
    </source>
</evidence>